<evidence type="ECO:0000313" key="2">
    <source>
        <dbReference type="Proteomes" id="UP001163046"/>
    </source>
</evidence>
<organism evidence="1 2">
    <name type="scientific">Desmophyllum pertusum</name>
    <dbReference type="NCBI Taxonomy" id="174260"/>
    <lineage>
        <taxon>Eukaryota</taxon>
        <taxon>Metazoa</taxon>
        <taxon>Cnidaria</taxon>
        <taxon>Anthozoa</taxon>
        <taxon>Hexacorallia</taxon>
        <taxon>Scleractinia</taxon>
        <taxon>Caryophylliina</taxon>
        <taxon>Caryophylliidae</taxon>
        <taxon>Desmophyllum</taxon>
    </lineage>
</organism>
<proteinExistence type="predicted"/>
<keyword evidence="2" id="KW-1185">Reference proteome</keyword>
<accession>A0A9X0DC62</accession>
<name>A0A9X0DC62_9CNID</name>
<dbReference type="EMBL" id="MU825396">
    <property type="protein sequence ID" value="KAJ7394575.1"/>
    <property type="molecule type" value="Genomic_DNA"/>
</dbReference>
<sequence>MLRNEEISLLVVHSITILVKQRFENTKYKCTYELDISDVFTHVNDGPDDEMIDENSINSDENDALADEEIDEKNEDEQEPEVWEDVCIEDPLCDVENSTPCPEPTPKQTRTQKLTVLVQWLVNFILMWQSVCKLSDNGLEWLLQFLFQFLKVLSNLSGCEYLTVIGYHPFITVSPSQVFIF</sequence>
<reference evidence="1" key="1">
    <citation type="submission" date="2023-01" db="EMBL/GenBank/DDBJ databases">
        <title>Genome assembly of the deep-sea coral Lophelia pertusa.</title>
        <authorList>
            <person name="Herrera S."/>
            <person name="Cordes E."/>
        </authorList>
    </citation>
    <scope>NUCLEOTIDE SEQUENCE</scope>
    <source>
        <strain evidence="1">USNM1676648</strain>
        <tissue evidence="1">Polyp</tissue>
    </source>
</reference>
<dbReference type="OrthoDB" id="10618438at2759"/>
<comment type="caution">
    <text evidence="1">The sequence shown here is derived from an EMBL/GenBank/DDBJ whole genome shotgun (WGS) entry which is preliminary data.</text>
</comment>
<protein>
    <submittedName>
        <fullName evidence="1">Uncharacterized protein</fullName>
    </submittedName>
</protein>
<evidence type="ECO:0000313" key="1">
    <source>
        <dbReference type="EMBL" id="KAJ7394575.1"/>
    </source>
</evidence>
<dbReference type="Proteomes" id="UP001163046">
    <property type="component" value="Unassembled WGS sequence"/>
</dbReference>
<dbReference type="AlphaFoldDB" id="A0A9X0DC62"/>
<gene>
    <name evidence="1" type="ORF">OS493_000392</name>
</gene>